<dbReference type="Pfam" id="PF00085">
    <property type="entry name" value="Thioredoxin"/>
    <property type="match status" value="1"/>
</dbReference>
<dbReference type="RefSeq" id="WP_136820943.1">
    <property type="nucleotide sequence ID" value="NZ_BMJX01000003.1"/>
</dbReference>
<dbReference type="SUPFAM" id="SSF52833">
    <property type="entry name" value="Thioredoxin-like"/>
    <property type="match status" value="1"/>
</dbReference>
<dbReference type="CDD" id="cd02966">
    <property type="entry name" value="TlpA_like_family"/>
    <property type="match status" value="1"/>
</dbReference>
<comment type="caution">
    <text evidence="2">The sequence shown here is derived from an EMBL/GenBank/DDBJ whole genome shotgun (WGS) entry which is preliminary data.</text>
</comment>
<protein>
    <submittedName>
        <fullName evidence="2">Redoxin domain-containing protein</fullName>
    </submittedName>
</protein>
<dbReference type="Proteomes" id="UP000309872">
    <property type="component" value="Unassembled WGS sequence"/>
</dbReference>
<gene>
    <name evidence="2" type="ORF">FAZ19_11895</name>
</gene>
<proteinExistence type="predicted"/>
<feature type="domain" description="Thioredoxin" evidence="1">
    <location>
        <begin position="125"/>
        <end position="279"/>
    </location>
</feature>
<keyword evidence="3" id="KW-1185">Reference proteome</keyword>
<sequence length="534" mass="61217">MRKLRKGERYALWRDLANTFNKVKRLPRHCVPRNDEYKKSIMPSNGRSLLRCAHRDDGESGRSEQVKFDLSKSYRPFKAIYKGNYNSSRTLFSLLMVWFVVLFSDAQAQSAGERAADGLNKIKPLEIGDRVPEELWESTVEIQFTDGRKQSLRLDELCGKLILIDFWASWCASCIEGFPKMEKIQQKYGDDVAVLLVNTVQNRDTEERVNKLFSGYSVKHGYSLSLPYILQDSVFQTMFPHNTIPHIVWINKDGVLIANSYPSALTSKNIEAVLTGGSAVIHQKKLQEVTDRPVKLINEGNIVSGSFFTTHQEGYKAHGGKIYEDNNQTIYQVINMSLLRALSSLFRPEINGLPSRQWVFDTTEGAEWKHDILLNRGYDKMFCYHGVHNKNVGMEEARAVYKQDFRRVFDINVARRDTIHDVFEVHFNDNIQRIKTKGGIRQAMVDSAEEPVVFQNIDLDFVINHLSVYFDKPLILDTAYRASVDIVIPPDFFDYTLGAKLEFLSARGVDLMPVTRRTEVVHFYKSSGKEGEAI</sequence>
<dbReference type="Gene3D" id="3.40.30.10">
    <property type="entry name" value="Glutaredoxin"/>
    <property type="match status" value="1"/>
</dbReference>
<accession>A0A4U0H3S8</accession>
<evidence type="ECO:0000259" key="1">
    <source>
        <dbReference type="PROSITE" id="PS51352"/>
    </source>
</evidence>
<dbReference type="PANTHER" id="PTHR42852">
    <property type="entry name" value="THIOL:DISULFIDE INTERCHANGE PROTEIN DSBE"/>
    <property type="match status" value="1"/>
</dbReference>
<dbReference type="InterPro" id="IPR013766">
    <property type="entry name" value="Thioredoxin_domain"/>
</dbReference>
<dbReference type="InterPro" id="IPR036249">
    <property type="entry name" value="Thioredoxin-like_sf"/>
</dbReference>
<organism evidence="2 3">
    <name type="scientific">Sphingobacterium alkalisoli</name>
    <dbReference type="NCBI Taxonomy" id="1874115"/>
    <lineage>
        <taxon>Bacteria</taxon>
        <taxon>Pseudomonadati</taxon>
        <taxon>Bacteroidota</taxon>
        <taxon>Sphingobacteriia</taxon>
        <taxon>Sphingobacteriales</taxon>
        <taxon>Sphingobacteriaceae</taxon>
        <taxon>Sphingobacterium</taxon>
    </lineage>
</organism>
<dbReference type="EMBL" id="SUKA01000003">
    <property type="protein sequence ID" value="TJY65814.1"/>
    <property type="molecule type" value="Genomic_DNA"/>
</dbReference>
<dbReference type="PROSITE" id="PS51352">
    <property type="entry name" value="THIOREDOXIN_2"/>
    <property type="match status" value="1"/>
</dbReference>
<dbReference type="PANTHER" id="PTHR42852:SF17">
    <property type="entry name" value="THIOREDOXIN-LIKE PROTEIN HI_1115"/>
    <property type="match status" value="1"/>
</dbReference>
<reference evidence="2 3" key="1">
    <citation type="submission" date="2019-04" db="EMBL/GenBank/DDBJ databases">
        <title>Sphingobacterium olei sp. nov., isolated from oil-contaminated soil.</title>
        <authorList>
            <person name="Liu B."/>
        </authorList>
    </citation>
    <scope>NUCLEOTIDE SEQUENCE [LARGE SCALE GENOMIC DNA]</scope>
    <source>
        <strain evidence="2 3">Y3L14</strain>
    </source>
</reference>
<evidence type="ECO:0000313" key="3">
    <source>
        <dbReference type="Proteomes" id="UP000309872"/>
    </source>
</evidence>
<dbReference type="AlphaFoldDB" id="A0A4U0H3S8"/>
<name>A0A4U0H3S8_9SPHI</name>
<evidence type="ECO:0000313" key="2">
    <source>
        <dbReference type="EMBL" id="TJY65814.1"/>
    </source>
</evidence>
<dbReference type="InterPro" id="IPR050553">
    <property type="entry name" value="Thioredoxin_ResA/DsbE_sf"/>
</dbReference>
<dbReference type="OrthoDB" id="793244at2"/>